<proteinExistence type="predicted"/>
<dbReference type="AlphaFoldDB" id="A0A1I2JAJ6"/>
<evidence type="ECO:0000313" key="1">
    <source>
        <dbReference type="EMBL" id="SFF50207.1"/>
    </source>
</evidence>
<dbReference type="InterPro" id="IPR041662">
    <property type="entry name" value="SusD-like_2"/>
</dbReference>
<dbReference type="InterPro" id="IPR024302">
    <property type="entry name" value="SusD-like"/>
</dbReference>
<dbReference type="OrthoDB" id="973072at2"/>
<evidence type="ECO:0000313" key="2">
    <source>
        <dbReference type="Proteomes" id="UP000199513"/>
    </source>
</evidence>
<dbReference type="RefSeq" id="WP_091548991.1">
    <property type="nucleotide sequence ID" value="NZ_FONY01000043.1"/>
</dbReference>
<dbReference type="Pfam" id="PF12771">
    <property type="entry name" value="SusD-like_2"/>
    <property type="match status" value="1"/>
</dbReference>
<dbReference type="Pfam" id="PF12741">
    <property type="entry name" value="SusD-like"/>
    <property type="match status" value="1"/>
</dbReference>
<accession>A0A1I2JAJ6</accession>
<name>A0A1I2JAJ6_9BACT</name>
<dbReference type="STRING" id="1003.SAMN04488541_10433"/>
<organism evidence="1 2">
    <name type="scientific">Thermoflexibacter ruber</name>
    <dbReference type="NCBI Taxonomy" id="1003"/>
    <lineage>
        <taxon>Bacteria</taxon>
        <taxon>Pseudomonadati</taxon>
        <taxon>Bacteroidota</taxon>
        <taxon>Cytophagia</taxon>
        <taxon>Cytophagales</taxon>
        <taxon>Thermoflexibacteraceae</taxon>
        <taxon>Thermoflexibacter</taxon>
    </lineage>
</organism>
<dbReference type="SUPFAM" id="SSF48452">
    <property type="entry name" value="TPR-like"/>
    <property type="match status" value="1"/>
</dbReference>
<protein>
    <submittedName>
        <fullName evidence="1">Susd and RagB outer membrane lipoprotein</fullName>
    </submittedName>
</protein>
<keyword evidence="2" id="KW-1185">Reference proteome</keyword>
<gene>
    <name evidence="1" type="ORF">SAMN04488541_10433</name>
</gene>
<dbReference type="Gene3D" id="1.25.40.390">
    <property type="match status" value="2"/>
</dbReference>
<dbReference type="EMBL" id="FONY01000043">
    <property type="protein sequence ID" value="SFF50207.1"/>
    <property type="molecule type" value="Genomic_DNA"/>
</dbReference>
<reference evidence="1 2" key="1">
    <citation type="submission" date="2016-10" db="EMBL/GenBank/DDBJ databases">
        <authorList>
            <person name="de Groot N.N."/>
        </authorList>
    </citation>
    <scope>NUCLEOTIDE SEQUENCE [LARGE SCALE GENOMIC DNA]</scope>
    <source>
        <strain>GEY</strain>
        <strain evidence="2">DSM 9560</strain>
    </source>
</reference>
<sequence length="548" mass="60806">MIKYIKIFSLVLGILFLNACKLDLLDNPNAVTLNSASPTFILNRIQLDFATFFNQASDPGMRLTRMINQGSAIYINAYSPQTLDGMWTNGYANILTDVKTLIPLAERSNLFVHAGIARVIRAYVIATMTDFFGSVPLTEALDGTNFNPKADEGATIYQAAIADLDKAIENFNANSSAIPSDYFYAGNRENWIRAANSLKLKLVLTRRLVDNGAAATINSLIATNRLISTGAQNFRFRFSANLANPDSRHPRYAGQYSPTGGGDYQANFYMWTMNDSKGFQDPRTRYYFYRQRLRNTTDVNELRCITNQPPAHYPQGMPFCFGSTASLGYWGRDHLSNEGIPPDGLARTAWGLYPAGGRFDDDRGQPVTLVTGAQGAGIHPIMMSSFVDFMLAESALVLKTTGNPRALLESAVRKSMADVRSFALSTIEASFVTNFEAARGINWDNEVNRYVNRVLELYDAATTDDARLDVIAREYWLALYGNGIEAYNLYRRTGKPAGMQPALEANPGGFIRSFFYPAVFANRNANAKQKDNVTTPVFWDTNPPGLTR</sequence>
<dbReference type="Proteomes" id="UP000199513">
    <property type="component" value="Unassembled WGS sequence"/>
</dbReference>
<keyword evidence="1" id="KW-0449">Lipoprotein</keyword>
<dbReference type="InterPro" id="IPR011990">
    <property type="entry name" value="TPR-like_helical_dom_sf"/>
</dbReference>